<feature type="domain" description="DNA helicase Pif1-like DEAD-box helicase" evidence="2">
    <location>
        <begin position="559"/>
        <end position="655"/>
    </location>
</feature>
<organism evidence="5">
    <name type="scientific">Tanacetum cinerariifolium</name>
    <name type="common">Dalmatian daisy</name>
    <name type="synonym">Chrysanthemum cinerariifolium</name>
    <dbReference type="NCBI Taxonomy" id="118510"/>
    <lineage>
        <taxon>Eukaryota</taxon>
        <taxon>Viridiplantae</taxon>
        <taxon>Streptophyta</taxon>
        <taxon>Embryophyta</taxon>
        <taxon>Tracheophyta</taxon>
        <taxon>Spermatophyta</taxon>
        <taxon>Magnoliopsida</taxon>
        <taxon>eudicotyledons</taxon>
        <taxon>Gunneridae</taxon>
        <taxon>Pentapetalae</taxon>
        <taxon>asterids</taxon>
        <taxon>campanulids</taxon>
        <taxon>Asterales</taxon>
        <taxon>Asteraceae</taxon>
        <taxon>Asteroideae</taxon>
        <taxon>Anthemideae</taxon>
        <taxon>Anthemidinae</taxon>
        <taxon>Tanacetum</taxon>
    </lineage>
</organism>
<dbReference type="EMBL" id="BKCJ010005989">
    <property type="protein sequence ID" value="GEU69740.1"/>
    <property type="molecule type" value="Genomic_DNA"/>
</dbReference>
<evidence type="ECO:0000256" key="1">
    <source>
        <dbReference type="RuleBase" id="RU363044"/>
    </source>
</evidence>
<dbReference type="InterPro" id="IPR027417">
    <property type="entry name" value="P-loop_NTPase"/>
</dbReference>
<keyword evidence="1" id="KW-0347">Helicase</keyword>
<keyword evidence="1" id="KW-0234">DNA repair</keyword>
<dbReference type="EC" id="5.6.2.3" evidence="1"/>
<keyword evidence="1" id="KW-0227">DNA damage</keyword>
<comment type="similarity">
    <text evidence="1">Belongs to the helicase family.</text>
</comment>
<dbReference type="GO" id="GO:0006310">
    <property type="term" value="P:DNA recombination"/>
    <property type="evidence" value="ECO:0007669"/>
    <property type="project" value="UniProtKB-KW"/>
</dbReference>
<evidence type="ECO:0000259" key="4">
    <source>
        <dbReference type="Pfam" id="PF08646"/>
    </source>
</evidence>
<name>A0A6L2M7W0_TANCI</name>
<gene>
    <name evidence="5" type="ORF">Tci_041718</name>
</gene>
<dbReference type="AlphaFoldDB" id="A0A6L2M7W0"/>
<dbReference type="PANTHER" id="PTHR11439:SF495">
    <property type="entry name" value="REVERSE TRANSCRIPTASE, RNA-DEPENDENT DNA POLYMERASE-RELATED"/>
    <property type="match status" value="1"/>
</dbReference>
<dbReference type="CDD" id="cd09272">
    <property type="entry name" value="RNase_HI_RT_Ty1"/>
    <property type="match status" value="1"/>
</dbReference>
<dbReference type="SUPFAM" id="SSF52540">
    <property type="entry name" value="P-loop containing nucleoside triphosphate hydrolases"/>
    <property type="match status" value="1"/>
</dbReference>
<dbReference type="Pfam" id="PF08646">
    <property type="entry name" value="Rep_fac-A_C"/>
    <property type="match status" value="1"/>
</dbReference>
<dbReference type="GO" id="GO:0000723">
    <property type="term" value="P:telomere maintenance"/>
    <property type="evidence" value="ECO:0007669"/>
    <property type="project" value="InterPro"/>
</dbReference>
<keyword evidence="1" id="KW-0233">DNA recombination</keyword>
<evidence type="ECO:0000313" key="5">
    <source>
        <dbReference type="EMBL" id="GEU69740.1"/>
    </source>
</evidence>
<reference evidence="5" key="1">
    <citation type="journal article" date="2019" name="Sci. Rep.">
        <title>Draft genome of Tanacetum cinerariifolium, the natural source of mosquito coil.</title>
        <authorList>
            <person name="Yamashiro T."/>
            <person name="Shiraishi A."/>
            <person name="Satake H."/>
            <person name="Nakayama K."/>
        </authorList>
    </citation>
    <scope>NUCLEOTIDE SEQUENCE</scope>
</reference>
<dbReference type="Pfam" id="PF07727">
    <property type="entry name" value="RVT_2"/>
    <property type="match status" value="1"/>
</dbReference>
<comment type="caution">
    <text evidence="5">The sequence shown here is derived from an EMBL/GenBank/DDBJ whole genome shotgun (WGS) entry which is preliminary data.</text>
</comment>
<dbReference type="GO" id="GO:0043139">
    <property type="term" value="F:5'-3' DNA helicase activity"/>
    <property type="evidence" value="ECO:0007669"/>
    <property type="project" value="UniProtKB-EC"/>
</dbReference>
<dbReference type="InterPro" id="IPR013103">
    <property type="entry name" value="RVT_2"/>
</dbReference>
<dbReference type="InterPro" id="IPR012340">
    <property type="entry name" value="NA-bd_OB-fold"/>
</dbReference>
<keyword evidence="1" id="KW-0067">ATP-binding</keyword>
<dbReference type="PANTHER" id="PTHR11439">
    <property type="entry name" value="GAG-POL-RELATED RETROTRANSPOSON"/>
    <property type="match status" value="1"/>
</dbReference>
<comment type="catalytic activity">
    <reaction evidence="1">
        <text>ATP + H2O = ADP + phosphate + H(+)</text>
        <dbReference type="Rhea" id="RHEA:13065"/>
        <dbReference type="ChEBI" id="CHEBI:15377"/>
        <dbReference type="ChEBI" id="CHEBI:15378"/>
        <dbReference type="ChEBI" id="CHEBI:30616"/>
        <dbReference type="ChEBI" id="CHEBI:43474"/>
        <dbReference type="ChEBI" id="CHEBI:456216"/>
        <dbReference type="EC" id="5.6.2.3"/>
    </reaction>
</comment>
<accession>A0A6L2M7W0</accession>
<dbReference type="InterPro" id="IPR013955">
    <property type="entry name" value="Rep_factor-A_C"/>
</dbReference>
<dbReference type="InterPro" id="IPR010285">
    <property type="entry name" value="DNA_helicase_pif1-like_DEAD"/>
</dbReference>
<dbReference type="SUPFAM" id="SSF50249">
    <property type="entry name" value="Nucleic acid-binding proteins"/>
    <property type="match status" value="1"/>
</dbReference>
<proteinExistence type="inferred from homology"/>
<sequence>MKHYARYQEQLTEKHLSAVKRIFRYLKDTIHMGLWYPKDTGFELTAFSDSDHAGCLDSRKSTSVGIQFLSGDKLVSWTSKKQDCTLISSAEAEYVSLSACCAQVLWMRTQLTDYGFHFDKIPMYCDSKAAIAISCNPVQHSHTKHIDVRYHFIKEKVEKGIVELFFVGTEYQLADLFTKSLPVERFKYLVRRLDPQNINSSVAFDVKENEYEVHVSPSSSDKPKKHDEKAKRESLTRLMLPVHPLLLLGQIQLTALTILIGGKSSFVDPSQYPDDPNMLALEDIVYSDDEEDVGAKADFSNSETNLPKGKRAIGSKWIFRNKKNERGIVIKNKGRLVAQGHAQEKGIDYEEVFTPVARIEAIRLFLAYASFIGFMVYQIDVKIDFLYVPFEEEVYVCQTIGFKDPDYHARVYKMVKSLYGLHQAPRAWYETLANYLLENIFQRGKIDQTLFIKKQKGKKGKVGLEINLVKSIKINRSTEDASTSTGERHIQVDKIQNYVDGRFVCPFEACWRIFEYPIHRREPAMQILNVHLENMQRVNYRERDRLDVIVNMPDKKKTTLTETLRGLMNAPETLFGGKIVVLGGDFQQTLPVKKGAAKQDLIHASIVESYLWVHFRICTLKQNMRLLRSAISDEEQERSKVFAKWLLDVGNGEEKAIVCSKNDTTDVVNAKILSSVEAKGGITNYVASKCKPVRRLMQRTFIAMSRTSIASLKAGQEDCVIKAKVYHKWISKSILEMKEQAFCCILIDREHCGTDHHFEFISYNQLPSRVPYQDEEDSKMIYPILTDYLGSICSISDITPFRDAIACQKYQRKVDIESLDGNIVEFTMWDDLAIQFNKQEIEKLLPPVVIALSSRRVSKYKEQKKTRNRQTMYTLLQQNPTSFKGVCFTCDAMITNLNNKRSWNYASCSQCNKASTKRNGIYTCEDHEKQKPPTYRYNFKATAAYGTATAEFTFFIDAGQKITGHPCSHLRQKFEATDKTQLPIEMVNTIGQKHIF</sequence>
<protein>
    <recommendedName>
        <fullName evidence="1">ATP-dependent DNA helicase</fullName>
        <ecNumber evidence="1">5.6.2.3</ecNumber>
    </recommendedName>
</protein>
<feature type="domain" description="Replication factor A C-terminal" evidence="4">
    <location>
        <begin position="888"/>
        <end position="981"/>
    </location>
</feature>
<keyword evidence="1" id="KW-0378">Hydrolase</keyword>
<dbReference type="GO" id="GO:0006281">
    <property type="term" value="P:DNA repair"/>
    <property type="evidence" value="ECO:0007669"/>
    <property type="project" value="UniProtKB-KW"/>
</dbReference>
<evidence type="ECO:0000259" key="3">
    <source>
        <dbReference type="Pfam" id="PF07727"/>
    </source>
</evidence>
<dbReference type="Gene3D" id="2.40.50.140">
    <property type="entry name" value="Nucleic acid-binding proteins"/>
    <property type="match status" value="1"/>
</dbReference>
<comment type="cofactor">
    <cofactor evidence="1">
        <name>Mg(2+)</name>
        <dbReference type="ChEBI" id="CHEBI:18420"/>
    </cofactor>
</comment>
<keyword evidence="1" id="KW-0547">Nucleotide-binding</keyword>
<evidence type="ECO:0000259" key="2">
    <source>
        <dbReference type="Pfam" id="PF05970"/>
    </source>
</evidence>
<dbReference type="GO" id="GO:0005524">
    <property type="term" value="F:ATP binding"/>
    <property type="evidence" value="ECO:0007669"/>
    <property type="project" value="UniProtKB-KW"/>
</dbReference>
<dbReference type="GO" id="GO:0016787">
    <property type="term" value="F:hydrolase activity"/>
    <property type="evidence" value="ECO:0007669"/>
    <property type="project" value="UniProtKB-KW"/>
</dbReference>
<feature type="domain" description="Reverse transcriptase Ty1/copia-type" evidence="3">
    <location>
        <begin position="305"/>
        <end position="462"/>
    </location>
</feature>
<dbReference type="Pfam" id="PF05970">
    <property type="entry name" value="PIF1"/>
    <property type="match status" value="1"/>
</dbReference>